<dbReference type="Pfam" id="PF13475">
    <property type="entry name" value="DUF4116"/>
    <property type="match status" value="7"/>
</dbReference>
<gene>
    <name evidence="2" type="ORF">C9374_005153</name>
</gene>
<feature type="domain" description="DUF4116" evidence="1">
    <location>
        <begin position="673"/>
        <end position="710"/>
    </location>
</feature>
<feature type="domain" description="DUF4116" evidence="1">
    <location>
        <begin position="585"/>
        <end position="631"/>
    </location>
</feature>
<keyword evidence="3" id="KW-1185">Reference proteome</keyword>
<feature type="domain" description="DUF4116" evidence="1">
    <location>
        <begin position="113"/>
        <end position="158"/>
    </location>
</feature>
<evidence type="ECO:0000259" key="1">
    <source>
        <dbReference type="Pfam" id="PF13475"/>
    </source>
</evidence>
<sequence>MFNDRLAAANRLSKVAHQFYFFQSFLGIHNTCAQQPHYYFHHHAHTKHLDPSITKLVKDFILDKNDFLQKHIQTHGSLQHMPLLFQSDKKMVLEAVKKNGCALEFASEELRNDLQVVLTAIRQNGMSIQYASKSLRLDKDLVIEALKTAPQVITILIPELVQFYSNHTSKESLSSILELFIVHEPKVFKFLPSHLHDLIEPSRVLVRNGMLLKYFPRHVKKNYAHVMEAVSNHGLALKFASQKLRNTENVILAAIVNHDAALQYASDKFKSNEEFILYTMGFTRGRTFIHASEDLKKNISVINQALSYDGMLLQYVPDKSDLSIRDREIISAAIQACDSFETLQEIISLVTVKNPSLIWNDQDLQMDILMKAVEHISSSNIDLFNELSKNEAFLQKAIEKDSKWLAWYDMNSMSREQLKEMISKYGLKEFSEKYINYTSDYDLVMHAITTNGGHNLQYASESLRSNLEIVNAAIENDASTIRFCGKTILGNNEIMKRVIEKEPQYFIYGDATQLLSNKEMVLFILQEFKAKKYHPTMDSVLIKLLEGLSEELRNDEDVATLCADIRSGLSLHYFSPHIRSNLHVMSHAIANDPFSVQFIPENSELRNNFEFMMRVVSLSGQLLCYASKELQDHAELVFQACKSCSNALEFASLRLRNDFNLVLKVVQLECNTFNSVLAFASKELQNNKEIVLNAIQRNPRAYLEASEKLQADEQVAMETVSQNGIFLYFMPESIRNNLEVVLRAVENDPWSYAFVTSDSIRNHEQVIKIVGLELIEKIDRYDQDEVFRMRYLALYD</sequence>
<feature type="domain" description="DUF4116" evidence="1">
    <location>
        <begin position="226"/>
        <end position="255"/>
    </location>
</feature>
<organism evidence="2 3">
    <name type="scientific">Naegleria lovaniensis</name>
    <name type="common">Amoeba</name>
    <dbReference type="NCBI Taxonomy" id="51637"/>
    <lineage>
        <taxon>Eukaryota</taxon>
        <taxon>Discoba</taxon>
        <taxon>Heterolobosea</taxon>
        <taxon>Tetramitia</taxon>
        <taxon>Eutetramitia</taxon>
        <taxon>Vahlkampfiidae</taxon>
        <taxon>Naegleria</taxon>
    </lineage>
</organism>
<feature type="domain" description="DUF4116" evidence="1">
    <location>
        <begin position="712"/>
        <end position="756"/>
    </location>
</feature>
<feature type="domain" description="DUF4116" evidence="1">
    <location>
        <begin position="74"/>
        <end position="111"/>
    </location>
</feature>
<dbReference type="AlphaFoldDB" id="A0AA88GR03"/>
<reference evidence="2 3" key="1">
    <citation type="journal article" date="2018" name="BMC Genomics">
        <title>The genome of Naegleria lovaniensis, the basis for a comparative approach to unravel pathogenicity factors of the human pathogenic amoeba N. fowleri.</title>
        <authorList>
            <person name="Liechti N."/>
            <person name="Schurch N."/>
            <person name="Bruggmann R."/>
            <person name="Wittwer M."/>
        </authorList>
    </citation>
    <scope>NUCLEOTIDE SEQUENCE [LARGE SCALE GENOMIC DNA]</scope>
    <source>
        <strain evidence="2 3">ATCC 30569</strain>
    </source>
</reference>
<proteinExistence type="predicted"/>
<dbReference type="EMBL" id="PYSW02000023">
    <property type="protein sequence ID" value="KAG2382573.1"/>
    <property type="molecule type" value="Genomic_DNA"/>
</dbReference>
<dbReference type="InterPro" id="IPR025197">
    <property type="entry name" value="DUF4116"/>
</dbReference>
<dbReference type="Proteomes" id="UP000816034">
    <property type="component" value="Unassembled WGS sequence"/>
</dbReference>
<name>A0AA88GR03_NAELO</name>
<evidence type="ECO:0000313" key="2">
    <source>
        <dbReference type="EMBL" id="KAG2382573.1"/>
    </source>
</evidence>
<comment type="caution">
    <text evidence="2">The sequence shown here is derived from an EMBL/GenBank/DDBJ whole genome shotgun (WGS) entry which is preliminary data.</text>
</comment>
<evidence type="ECO:0000313" key="3">
    <source>
        <dbReference type="Proteomes" id="UP000816034"/>
    </source>
</evidence>
<accession>A0AA88GR03</accession>
<dbReference type="GeneID" id="68097608"/>
<protein>
    <recommendedName>
        <fullName evidence="1">DUF4116 domain-containing protein</fullName>
    </recommendedName>
</protein>
<dbReference type="RefSeq" id="XP_044548252.1">
    <property type="nucleotide sequence ID" value="XM_044694872.1"/>
</dbReference>
<feature type="domain" description="DUF4116" evidence="1">
    <location>
        <begin position="440"/>
        <end position="486"/>
    </location>
</feature>